<feature type="domain" description="Secretion system C-terminal sorting" evidence="3">
    <location>
        <begin position="904"/>
        <end position="969"/>
    </location>
</feature>
<evidence type="ECO:0000256" key="2">
    <source>
        <dbReference type="SAM" id="SignalP"/>
    </source>
</evidence>
<feature type="signal peptide" evidence="2">
    <location>
        <begin position="1"/>
        <end position="22"/>
    </location>
</feature>
<evidence type="ECO:0000256" key="1">
    <source>
        <dbReference type="ARBA" id="ARBA00022729"/>
    </source>
</evidence>
<organism evidence="4 5">
    <name type="scientific">Lutibacter agarilyticus</name>
    <dbReference type="NCBI Taxonomy" id="1109740"/>
    <lineage>
        <taxon>Bacteria</taxon>
        <taxon>Pseudomonadati</taxon>
        <taxon>Bacteroidota</taxon>
        <taxon>Flavobacteriia</taxon>
        <taxon>Flavobacteriales</taxon>
        <taxon>Flavobacteriaceae</taxon>
        <taxon>Lutibacter</taxon>
    </lineage>
</organism>
<evidence type="ECO:0000313" key="5">
    <source>
        <dbReference type="Proteomes" id="UP000198384"/>
    </source>
</evidence>
<dbReference type="OrthoDB" id="975384at2"/>
<dbReference type="AlphaFoldDB" id="A0A238V968"/>
<evidence type="ECO:0000259" key="3">
    <source>
        <dbReference type="Pfam" id="PF18962"/>
    </source>
</evidence>
<dbReference type="EMBL" id="FZNT01000001">
    <property type="protein sequence ID" value="SNR30173.1"/>
    <property type="molecule type" value="Genomic_DNA"/>
</dbReference>
<dbReference type="RefSeq" id="WP_089379700.1">
    <property type="nucleotide sequence ID" value="NZ_FZNT01000001.1"/>
</dbReference>
<dbReference type="Proteomes" id="UP000198384">
    <property type="component" value="Unassembled WGS sequence"/>
</dbReference>
<keyword evidence="5" id="KW-1185">Reference proteome</keyword>
<keyword evidence="1 2" id="KW-0732">Signal</keyword>
<accession>A0A238V968</accession>
<protein>
    <submittedName>
        <fullName evidence="4">Por secretion system C-terminal sorting domain-containing protein</fullName>
    </submittedName>
</protein>
<evidence type="ECO:0000313" key="4">
    <source>
        <dbReference type="EMBL" id="SNR30173.1"/>
    </source>
</evidence>
<feature type="chain" id="PRO_5012127535" evidence="2">
    <location>
        <begin position="23"/>
        <end position="970"/>
    </location>
</feature>
<dbReference type="InterPro" id="IPR026444">
    <property type="entry name" value="Secre_tail"/>
</dbReference>
<name>A0A238V968_9FLAO</name>
<reference evidence="4 5" key="1">
    <citation type="submission" date="2017-06" db="EMBL/GenBank/DDBJ databases">
        <authorList>
            <person name="Kim H.J."/>
            <person name="Triplett B.A."/>
        </authorList>
    </citation>
    <scope>NUCLEOTIDE SEQUENCE [LARGE SCALE GENOMIC DNA]</scope>
    <source>
        <strain evidence="4 5">DSM 29150</strain>
    </source>
</reference>
<dbReference type="NCBIfam" id="TIGR04183">
    <property type="entry name" value="Por_Secre_tail"/>
    <property type="match status" value="1"/>
</dbReference>
<dbReference type="Pfam" id="PF18962">
    <property type="entry name" value="Por_Secre_tail"/>
    <property type="match status" value="1"/>
</dbReference>
<proteinExistence type="predicted"/>
<sequence length="970" mass="103991">MKKFTLITSLLFLILNTSFINAQTKTLVSSTNQTTTAVSSGINNNIWTDVTSTLLTLTAGTKVLVEATIEVDVAGDKKDIEAQFRLTDGTSESEIISRLVEQKSYNDKGLVAISFIFNYASTTGSKTFTLQQSKNQTGNQKDAFSSKAIITAIEIESTAVALPNGQGSLTSLSASDITFSQVTATNAIVLEKQATIYIVSTFSTSTSSNAEATGEWVLRESTNGGTTYTTIDDTQITRTILDATSIGAATIVTLINRPAGTYNFELAYKVNSGSNIITSGATISAIALKGTEATGGDVFASVAALFNSDDNSTSTYKPIFAETITPPSNASNQLFLRTSFNMTATGGDIAYATYQFDSNASFTNFEIQRYVPDGKIGSGGLIGIVSGLNTGSSYDISFEHKISPNPGNTLTTFNVNAIGFYLTSSPKFTWEGNTDSNWNTASNWDLNVVPGASDIITIPSGMSNNPIISTSGNRCYNLTVESGASLTVNAGQDLTITGNLNQVGLLTLESTSTTYASLIANGTATGAVNYKRHVNIATANDLISAPVTGQTFGDFSTDNPTLFPNPANNTEKLFGAFDNDTNLYFTYDTAIPAEAAIILTPGIGYRAGSTDNGTFTFTGTVNNETVTTPIKIGAFPSRWNLIGNPYPSYLKVEDFINTNTAVMDPTTVALYGFNNETDSGASGIWTIYNLNTIGTNPLITPGQGFYVAATSTTPADITFSPSMRSIGSSDDFIQGKSASENLNLKLQITNSTKSFSTDFYFNNNSSVGLDPGYDAAVFGSSAPEFSIYSHLIEENTGRDMAIQSLSTKSSTNAVVPLGINTKAGEELTVRITNSNLPENIFIYLEDNVTNKMTLLNEDDYTFIANENLTSTGRFHLSFKTSKVLTVEDELQTETGLQLYTTPNNILFVNGKLNETTSIYLFDMQGRKVTTRQIQANNISTQIDLSQFNSGIYIIQVINNLVNKTKKVIIR</sequence>
<gene>
    <name evidence="4" type="ORF">SAMN06265371_10113</name>
</gene>